<dbReference type="PaxDb" id="522772-Dacet_0183"/>
<evidence type="ECO:0000256" key="4">
    <source>
        <dbReference type="ARBA" id="ARBA00023163"/>
    </source>
</evidence>
<dbReference type="PROSITE" id="PS00688">
    <property type="entry name" value="SIGMA54_INTERACT_3"/>
    <property type="match status" value="1"/>
</dbReference>
<dbReference type="KEGG" id="dap:Dacet_0183"/>
<reference evidence="8 9" key="1">
    <citation type="journal article" date="2010" name="Stand. Genomic Sci.">
        <title>Complete genome sequence of Denitrovibrio acetiphilus type strain (N2460).</title>
        <authorList>
            <person name="Kiss H."/>
            <person name="Lang E."/>
            <person name="Lapidus A."/>
            <person name="Copeland A."/>
            <person name="Nolan M."/>
            <person name="Glavina Del Rio T."/>
            <person name="Chen F."/>
            <person name="Lucas S."/>
            <person name="Tice H."/>
            <person name="Cheng J.F."/>
            <person name="Han C."/>
            <person name="Goodwin L."/>
            <person name="Pitluck S."/>
            <person name="Liolios K."/>
            <person name="Pati A."/>
            <person name="Ivanova N."/>
            <person name="Mavromatis K."/>
            <person name="Chen A."/>
            <person name="Palaniappan K."/>
            <person name="Land M."/>
            <person name="Hauser L."/>
            <person name="Chang Y.J."/>
            <person name="Jeffries C.D."/>
            <person name="Detter J.C."/>
            <person name="Brettin T."/>
            <person name="Spring S."/>
            <person name="Rohde M."/>
            <person name="Goker M."/>
            <person name="Woyke T."/>
            <person name="Bristow J."/>
            <person name="Eisen J.A."/>
            <person name="Markowitz V."/>
            <person name="Hugenholtz P."/>
            <person name="Kyrpides N.C."/>
            <person name="Klenk H.P."/>
        </authorList>
    </citation>
    <scope>NUCLEOTIDE SEQUENCE [LARGE SCALE GENOMIC DNA]</scope>
    <source>
        <strain evidence="9">DSM 12809 / NBRC 114555 / N2460</strain>
    </source>
</reference>
<dbReference type="CDD" id="cd00009">
    <property type="entry name" value="AAA"/>
    <property type="match status" value="1"/>
</dbReference>
<dbReference type="Pfam" id="PF25601">
    <property type="entry name" value="AAA_lid_14"/>
    <property type="match status" value="1"/>
</dbReference>
<dbReference type="InterPro" id="IPR058031">
    <property type="entry name" value="AAA_lid_NorR"/>
</dbReference>
<dbReference type="InterPro" id="IPR002078">
    <property type="entry name" value="Sigma_54_int"/>
</dbReference>
<dbReference type="PRINTS" id="PR01590">
    <property type="entry name" value="HTHFIS"/>
</dbReference>
<evidence type="ECO:0000259" key="7">
    <source>
        <dbReference type="PROSITE" id="PS50110"/>
    </source>
</evidence>
<evidence type="ECO:0000256" key="5">
    <source>
        <dbReference type="PROSITE-ProRule" id="PRU00169"/>
    </source>
</evidence>
<keyword evidence="3" id="KW-0805">Transcription regulation</keyword>
<dbReference type="STRING" id="522772.Dacet_0183"/>
<evidence type="ECO:0000313" key="8">
    <source>
        <dbReference type="EMBL" id="ADD66988.1"/>
    </source>
</evidence>
<dbReference type="InterPro" id="IPR001789">
    <property type="entry name" value="Sig_transdc_resp-reg_receiver"/>
</dbReference>
<dbReference type="FunFam" id="3.40.50.300:FF:000006">
    <property type="entry name" value="DNA-binding transcriptional regulator NtrC"/>
    <property type="match status" value="1"/>
</dbReference>
<evidence type="ECO:0000313" key="9">
    <source>
        <dbReference type="Proteomes" id="UP000002012"/>
    </source>
</evidence>
<dbReference type="Pfam" id="PF00158">
    <property type="entry name" value="Sigma54_activat"/>
    <property type="match status" value="1"/>
</dbReference>
<dbReference type="GO" id="GO:0005524">
    <property type="term" value="F:ATP binding"/>
    <property type="evidence" value="ECO:0007669"/>
    <property type="project" value="UniProtKB-KW"/>
</dbReference>
<dbReference type="SUPFAM" id="SSF52540">
    <property type="entry name" value="P-loop containing nucleoside triphosphate hydrolases"/>
    <property type="match status" value="1"/>
</dbReference>
<dbReference type="GO" id="GO:0043565">
    <property type="term" value="F:sequence-specific DNA binding"/>
    <property type="evidence" value="ECO:0007669"/>
    <property type="project" value="InterPro"/>
</dbReference>
<dbReference type="SUPFAM" id="SSF46689">
    <property type="entry name" value="Homeodomain-like"/>
    <property type="match status" value="1"/>
</dbReference>
<dbReference type="Gene3D" id="3.40.50.2300">
    <property type="match status" value="1"/>
</dbReference>
<proteinExistence type="predicted"/>
<dbReference type="SMART" id="SM00448">
    <property type="entry name" value="REC"/>
    <property type="match status" value="1"/>
</dbReference>
<keyword evidence="4" id="KW-0804">Transcription</keyword>
<name>D4H211_DENA2</name>
<sequence>MSGEMIVIVDDEPVITKSYEIYLRKVGYKQYRLYNDPLMLMEEIHSLMPAVIFLDLRMPGMDGEQLLEEVTGMFRNASVFIVSGTEDVETAVRCIKNGALDYLVKPINKERFQTAIIKGLEIYRIKNELVSVKEKLSGGSAVNPAFKSIITRSSLMERVQRYVEAVASGDAPVLVTGETGTGKELIAEAVHKCSGRKGELIPVNVSALDENMFNDTLFGHKKGAFTGADKDRAGLLASADMGTVFLDEIGDLSDQTQVKLLRVLQNNEYLPVGSDKPRKTTARIIAATNADLKQKVSDGAFRQDLYYRLAAHTIKIPPLRDRREDIELLLHYFYEKHLLGFSLEPECVPLGLIEALKKHDFPGNVRELEAVVADYVIMFKNTCVTTAELKQFLQEHHIKVSRLKSERYNTAFEYSGEFPTFKEMEMRLIKEALRRTDGNQSRAASLLGISRQALNKRLNS</sequence>
<dbReference type="InterPro" id="IPR002197">
    <property type="entry name" value="HTH_Fis"/>
</dbReference>
<organism evidence="8 9">
    <name type="scientific">Denitrovibrio acetiphilus (strain DSM 12809 / NBRC 114555 / N2460)</name>
    <dbReference type="NCBI Taxonomy" id="522772"/>
    <lineage>
        <taxon>Bacteria</taxon>
        <taxon>Pseudomonadati</taxon>
        <taxon>Deferribacterota</taxon>
        <taxon>Deferribacteres</taxon>
        <taxon>Deferribacterales</taxon>
        <taxon>Geovibrionaceae</taxon>
        <taxon>Denitrovibrio</taxon>
    </lineage>
</organism>
<dbReference type="GO" id="GO:0006355">
    <property type="term" value="P:regulation of DNA-templated transcription"/>
    <property type="evidence" value="ECO:0007669"/>
    <property type="project" value="InterPro"/>
</dbReference>
<dbReference type="Pfam" id="PF02954">
    <property type="entry name" value="HTH_8"/>
    <property type="match status" value="1"/>
</dbReference>
<keyword evidence="5" id="KW-0597">Phosphoprotein</keyword>
<dbReference type="eggNOG" id="COG2204">
    <property type="taxonomic scope" value="Bacteria"/>
</dbReference>
<evidence type="ECO:0000256" key="2">
    <source>
        <dbReference type="ARBA" id="ARBA00022840"/>
    </source>
</evidence>
<dbReference type="Proteomes" id="UP000002012">
    <property type="component" value="Chromosome"/>
</dbReference>
<dbReference type="SUPFAM" id="SSF52172">
    <property type="entry name" value="CheY-like"/>
    <property type="match status" value="1"/>
</dbReference>
<feature type="domain" description="Sigma-54 factor interaction" evidence="6">
    <location>
        <begin position="149"/>
        <end position="377"/>
    </location>
</feature>
<evidence type="ECO:0000256" key="1">
    <source>
        <dbReference type="ARBA" id="ARBA00022741"/>
    </source>
</evidence>
<gene>
    <name evidence="8" type="ordered locus">Dacet_0183</name>
</gene>
<dbReference type="PROSITE" id="PS00675">
    <property type="entry name" value="SIGMA54_INTERACT_1"/>
    <property type="match status" value="1"/>
</dbReference>
<accession>D4H211</accession>
<dbReference type="InterPro" id="IPR011006">
    <property type="entry name" value="CheY-like_superfamily"/>
</dbReference>
<evidence type="ECO:0000259" key="6">
    <source>
        <dbReference type="PROSITE" id="PS50045"/>
    </source>
</evidence>
<keyword evidence="9" id="KW-1185">Reference proteome</keyword>
<dbReference type="PANTHER" id="PTHR32071">
    <property type="entry name" value="TRANSCRIPTIONAL REGULATORY PROTEIN"/>
    <property type="match status" value="1"/>
</dbReference>
<dbReference type="InterPro" id="IPR027417">
    <property type="entry name" value="P-loop_NTPase"/>
</dbReference>
<dbReference type="SMART" id="SM00382">
    <property type="entry name" value="AAA"/>
    <property type="match status" value="1"/>
</dbReference>
<dbReference type="Gene3D" id="1.10.8.60">
    <property type="match status" value="1"/>
</dbReference>
<feature type="domain" description="Response regulatory" evidence="7">
    <location>
        <begin position="5"/>
        <end position="120"/>
    </location>
</feature>
<protein>
    <submittedName>
        <fullName evidence="8">Two component, sigma54 specific, transcriptional regulator, Fis family</fullName>
    </submittedName>
</protein>
<dbReference type="InterPro" id="IPR009057">
    <property type="entry name" value="Homeodomain-like_sf"/>
</dbReference>
<dbReference type="InParanoid" id="D4H211"/>
<dbReference type="AlphaFoldDB" id="D4H211"/>
<dbReference type="PROSITE" id="PS50045">
    <property type="entry name" value="SIGMA54_INTERACT_4"/>
    <property type="match status" value="1"/>
</dbReference>
<dbReference type="InterPro" id="IPR003593">
    <property type="entry name" value="AAA+_ATPase"/>
</dbReference>
<keyword evidence="2" id="KW-0067">ATP-binding</keyword>
<dbReference type="PANTHER" id="PTHR32071:SF13">
    <property type="entry name" value="RESPONSE REGULATOR HSFA"/>
    <property type="match status" value="1"/>
</dbReference>
<dbReference type="Gene3D" id="3.40.50.300">
    <property type="entry name" value="P-loop containing nucleotide triphosphate hydrolases"/>
    <property type="match status" value="1"/>
</dbReference>
<dbReference type="Pfam" id="PF00072">
    <property type="entry name" value="Response_reg"/>
    <property type="match status" value="1"/>
</dbReference>
<evidence type="ECO:0000256" key="3">
    <source>
        <dbReference type="ARBA" id="ARBA00023015"/>
    </source>
</evidence>
<dbReference type="PROSITE" id="PS50110">
    <property type="entry name" value="RESPONSE_REGULATORY"/>
    <property type="match status" value="1"/>
</dbReference>
<keyword evidence="1" id="KW-0547">Nucleotide-binding</keyword>
<dbReference type="InterPro" id="IPR025944">
    <property type="entry name" value="Sigma_54_int_dom_CS"/>
</dbReference>
<dbReference type="GO" id="GO:0000160">
    <property type="term" value="P:phosphorelay signal transduction system"/>
    <property type="evidence" value="ECO:0007669"/>
    <property type="project" value="InterPro"/>
</dbReference>
<dbReference type="Gene3D" id="1.10.10.60">
    <property type="entry name" value="Homeodomain-like"/>
    <property type="match status" value="1"/>
</dbReference>
<dbReference type="EMBL" id="CP001968">
    <property type="protein sequence ID" value="ADD66988.1"/>
    <property type="molecule type" value="Genomic_DNA"/>
</dbReference>
<feature type="modified residue" description="4-aspartylphosphate" evidence="5">
    <location>
        <position position="55"/>
    </location>
</feature>
<dbReference type="InterPro" id="IPR025662">
    <property type="entry name" value="Sigma_54_int_dom_ATP-bd_1"/>
</dbReference>
<dbReference type="HOGENOM" id="CLU_000445_0_6_0"/>